<dbReference type="Proteomes" id="UP000292855">
    <property type="component" value="Unassembled WGS sequence"/>
</dbReference>
<accession>A0A4Q6XHU2</accession>
<gene>
    <name evidence="1" type="ORF">EWE74_15530</name>
</gene>
<keyword evidence="2" id="KW-1185">Reference proteome</keyword>
<organism evidence="1 2">
    <name type="scientific">Sphingobacterium corticibacterium</name>
    <dbReference type="NCBI Taxonomy" id="2484746"/>
    <lineage>
        <taxon>Bacteria</taxon>
        <taxon>Pseudomonadati</taxon>
        <taxon>Bacteroidota</taxon>
        <taxon>Sphingobacteriia</taxon>
        <taxon>Sphingobacteriales</taxon>
        <taxon>Sphingobacteriaceae</taxon>
        <taxon>Sphingobacterium</taxon>
    </lineage>
</organism>
<reference evidence="1 2" key="1">
    <citation type="submission" date="2019-02" db="EMBL/GenBank/DDBJ databases">
        <authorList>
            <person name="Li Y."/>
        </authorList>
    </citation>
    <scope>NUCLEOTIDE SEQUENCE [LARGE SCALE GENOMIC DNA]</scope>
    <source>
        <strain evidence="1 2">30C10-4-7</strain>
    </source>
</reference>
<dbReference type="OrthoDB" id="705523at2"/>
<protein>
    <submittedName>
        <fullName evidence="1">Uncharacterized protein</fullName>
    </submittedName>
</protein>
<dbReference type="AlphaFoldDB" id="A0A4Q6XHU2"/>
<sequence>MKKVILYTILLITVCWSSSCEKNDPITELGTTNEEFSAQISMSFNNTRPAIGDTVAVTVSTWQRDDRFDKVEFHETIFESFGIQLSLEKGTSIDTKDITSNNSTFSTLILTDTIKNMAVWNTVLSNDLDKYWVTVSNNYVIRFEYELERLDGKYPSDIALISSLSDVDFAILKSIIAYNITKEDYLLLFPEAPQTHFTNGGTYALTQVGINNLKENLAKENLISIVSSIAKKGTYNVRIDARVTTPTGAVTSATPRTFENNI</sequence>
<evidence type="ECO:0000313" key="1">
    <source>
        <dbReference type="EMBL" id="RZF58735.1"/>
    </source>
</evidence>
<proteinExistence type="predicted"/>
<dbReference type="EMBL" id="SGIT01000003">
    <property type="protein sequence ID" value="RZF58735.1"/>
    <property type="molecule type" value="Genomic_DNA"/>
</dbReference>
<dbReference type="RefSeq" id="WP_130142520.1">
    <property type="nucleotide sequence ID" value="NZ_SGIT01000003.1"/>
</dbReference>
<comment type="caution">
    <text evidence="1">The sequence shown here is derived from an EMBL/GenBank/DDBJ whole genome shotgun (WGS) entry which is preliminary data.</text>
</comment>
<name>A0A4Q6XHU2_9SPHI</name>
<evidence type="ECO:0000313" key="2">
    <source>
        <dbReference type="Proteomes" id="UP000292855"/>
    </source>
</evidence>
<dbReference type="PROSITE" id="PS51257">
    <property type="entry name" value="PROKAR_LIPOPROTEIN"/>
    <property type="match status" value="1"/>
</dbReference>